<dbReference type="SUPFAM" id="SSF53474">
    <property type="entry name" value="alpha/beta-Hydrolases"/>
    <property type="match status" value="1"/>
</dbReference>
<evidence type="ECO:0000259" key="1">
    <source>
        <dbReference type="PROSITE" id="PS51043"/>
    </source>
</evidence>
<dbReference type="Pfam" id="PF23465">
    <property type="entry name" value="DUF7131"/>
    <property type="match status" value="1"/>
</dbReference>
<dbReference type="AlphaFoldDB" id="A0A1E4T4D4"/>
<dbReference type="PANTHER" id="PTHR23509:SF10">
    <property type="entry name" value="LD21067P"/>
    <property type="match status" value="1"/>
</dbReference>
<dbReference type="STRING" id="983967.A0A1E4T4D4"/>
<proteinExistence type="predicted"/>
<dbReference type="OrthoDB" id="69269at2759"/>
<protein>
    <recommendedName>
        <fullName evidence="1">DDHD domain-containing protein</fullName>
    </recommendedName>
</protein>
<feature type="domain" description="DDHD" evidence="1">
    <location>
        <begin position="397"/>
        <end position="588"/>
    </location>
</feature>
<gene>
    <name evidence="2" type="ORF">CANARDRAFT_195807</name>
</gene>
<dbReference type="InterPro" id="IPR058055">
    <property type="entry name" value="PA-PLA1"/>
</dbReference>
<dbReference type="InterPro" id="IPR055555">
    <property type="entry name" value="PA-PLA1_DUF7131"/>
</dbReference>
<dbReference type="SMART" id="SM01127">
    <property type="entry name" value="DDHD"/>
    <property type="match status" value="1"/>
</dbReference>
<keyword evidence="3" id="KW-1185">Reference proteome</keyword>
<name>A0A1E4T4D4_9ASCO</name>
<dbReference type="GO" id="GO:0005737">
    <property type="term" value="C:cytoplasm"/>
    <property type="evidence" value="ECO:0007669"/>
    <property type="project" value="TreeGrafter"/>
</dbReference>
<evidence type="ECO:0000313" key="3">
    <source>
        <dbReference type="Proteomes" id="UP000094801"/>
    </source>
</evidence>
<dbReference type="PANTHER" id="PTHR23509">
    <property type="entry name" value="PA-PL1 PHOSPHOLIPASE FAMILY"/>
    <property type="match status" value="1"/>
</dbReference>
<organism evidence="2 3">
    <name type="scientific">[Candida] arabinofermentans NRRL YB-2248</name>
    <dbReference type="NCBI Taxonomy" id="983967"/>
    <lineage>
        <taxon>Eukaryota</taxon>
        <taxon>Fungi</taxon>
        <taxon>Dikarya</taxon>
        <taxon>Ascomycota</taxon>
        <taxon>Saccharomycotina</taxon>
        <taxon>Pichiomycetes</taxon>
        <taxon>Pichiales</taxon>
        <taxon>Pichiaceae</taxon>
        <taxon>Ogataea</taxon>
        <taxon>Ogataea/Candida clade</taxon>
    </lineage>
</organism>
<dbReference type="InterPro" id="IPR029058">
    <property type="entry name" value="AB_hydrolase_fold"/>
</dbReference>
<dbReference type="GO" id="GO:0046872">
    <property type="term" value="F:metal ion binding"/>
    <property type="evidence" value="ECO:0007669"/>
    <property type="project" value="InterPro"/>
</dbReference>
<dbReference type="EMBL" id="KV453849">
    <property type="protein sequence ID" value="ODV86627.1"/>
    <property type="molecule type" value="Genomic_DNA"/>
</dbReference>
<reference evidence="3" key="1">
    <citation type="submission" date="2016-04" db="EMBL/GenBank/DDBJ databases">
        <title>Comparative genomics of biotechnologically important yeasts.</title>
        <authorList>
            <consortium name="DOE Joint Genome Institute"/>
            <person name="Riley R."/>
            <person name="Haridas S."/>
            <person name="Wolfe K.H."/>
            <person name="Lopes M.R."/>
            <person name="Hittinger C.T."/>
            <person name="Goker M."/>
            <person name="Salamov A."/>
            <person name="Wisecaver J."/>
            <person name="Long T.M."/>
            <person name="Aerts A.L."/>
            <person name="Barry K."/>
            <person name="Choi C."/>
            <person name="Clum A."/>
            <person name="Coughlan A.Y."/>
            <person name="Deshpande S."/>
            <person name="Douglass A.P."/>
            <person name="Hanson S.J."/>
            <person name="Klenk H.-P."/>
            <person name="Labutti K."/>
            <person name="Lapidus A."/>
            <person name="Lindquist E."/>
            <person name="Lipzen A."/>
            <person name="Meier-Kolthoff J.P."/>
            <person name="Ohm R.A."/>
            <person name="Otillar R.P."/>
            <person name="Pangilinan J."/>
            <person name="Peng Y."/>
            <person name="Rokas A."/>
            <person name="Rosa C.A."/>
            <person name="Scheuner C."/>
            <person name="Sibirny A.A."/>
            <person name="Slot J.C."/>
            <person name="Stielow J.B."/>
            <person name="Sun H."/>
            <person name="Kurtzman C.P."/>
            <person name="Blackwell M."/>
            <person name="Grigoriev I.V."/>
            <person name="Jeffries T.W."/>
        </authorList>
    </citation>
    <scope>NUCLEOTIDE SEQUENCE [LARGE SCALE GENOMIC DNA]</scope>
    <source>
        <strain evidence="3">NRRL YB-2248</strain>
    </source>
</reference>
<dbReference type="PROSITE" id="PS51043">
    <property type="entry name" value="DDHD"/>
    <property type="match status" value="1"/>
</dbReference>
<sequence>MRPAYWEGPVYEIRRGTWFLGKTPLSTQIADQLEEAYLRLKPGTRYEADEGLLEDDIQPLTSTIISEVNLYEKKHGKKWPFEDPGSFEATDKIAVFKDHRVAFLVDKNSTIGKLQVENFYRLPTQQVIGADTVTRGYVHSKSKESVNKTTTAEQEKQKETDFISALVSNFSGSEKSNELFQNDLEGDYSNDPSLLANSGDREVDHLIFGVHGIGQSLSSKFSGVNFAHDCNNMRRLLKTVYSDKSKFSNMAYSEEEINSTEVDTSNCKVQILPIVWRYDVDFSLDRIYEDYEKDGSLRLPTLSQLNIDTITPFRNIAADVFMDILLYYEPKFNREIMSSVIRNANEMYDKYTQRHPNFDGKVSFMGHSLGSVLCLDILSQQPEEIPTGDAFDPTRHLKFKVENFFGVGSPNGVFKFIRRQNIRPRELYPMENKEPTSDSSVQAPNAKNYYNIFYVTDPVAYRVEPLIHTSLSKYRPKVIPFYDKNSGVPVEIMKIPFVKSLMDYSALGPYIEKLAEGTAASFSKGPEVDMQLEPHVEKMLRKLNKTGRVDYSLPQGMFGIDLINAVGSHTEYFNDRNVAGFLLSQLWLDQKSDKPLKGHKYEELLVPTKTPADNSK</sequence>
<dbReference type="Pfam" id="PF02862">
    <property type="entry name" value="DDHD"/>
    <property type="match status" value="2"/>
</dbReference>
<evidence type="ECO:0000313" key="2">
    <source>
        <dbReference type="EMBL" id="ODV86627.1"/>
    </source>
</evidence>
<accession>A0A1E4T4D4</accession>
<dbReference type="Proteomes" id="UP000094801">
    <property type="component" value="Unassembled WGS sequence"/>
</dbReference>
<dbReference type="InterPro" id="IPR004177">
    <property type="entry name" value="DDHD_dom"/>
</dbReference>
<dbReference type="GO" id="GO:0004620">
    <property type="term" value="F:phospholipase activity"/>
    <property type="evidence" value="ECO:0007669"/>
    <property type="project" value="TreeGrafter"/>
</dbReference>